<evidence type="ECO:0000313" key="1">
    <source>
        <dbReference type="EMBL" id="SES67875.1"/>
    </source>
</evidence>
<name>A0A1H9YFS1_9PSED</name>
<dbReference type="AlphaFoldDB" id="A0A1H9YFS1"/>
<protein>
    <submittedName>
        <fullName evidence="1">Uncharacterized protein</fullName>
    </submittedName>
</protein>
<sequence>MSDFKRIANIYSEFAGSLREQIPENSRPRSNTVEMLAVGYWFEGLRQRTGLKTAYALELYFEKESFRRNTNGTIRHYRSKWSRYEQKMISPKAKTLSRVELLAPGSSRDLNHPIWTLMKLISRQQKISFDSYFRALNTDVQLVLYRSTSNMIWDSVQREPITQVLLEKLERRASLDALAALIAIVVEADLLGRKTVAIKAAGTLHKVLLMLAMELQARGVAVGLIDWLVFNVLPLGVPAHLHIWMSSADYIHASAHLNTMVYQHPERRGKALPWKLRNKLMCKLLAGDMGIDVLHAMRPQFELRTDIGEIAAELVEEFKKTSALRTWGWMCIIDGAPQTVPPVPLL</sequence>
<organism evidence="1 2">
    <name type="scientific">Pseudomonas graminis</name>
    <dbReference type="NCBI Taxonomy" id="158627"/>
    <lineage>
        <taxon>Bacteria</taxon>
        <taxon>Pseudomonadati</taxon>
        <taxon>Pseudomonadota</taxon>
        <taxon>Gammaproteobacteria</taxon>
        <taxon>Pseudomonadales</taxon>
        <taxon>Pseudomonadaceae</taxon>
        <taxon>Pseudomonas</taxon>
    </lineage>
</organism>
<proteinExistence type="predicted"/>
<accession>A0A1H9YFS1</accession>
<dbReference type="EMBL" id="FOHW01000001">
    <property type="protein sequence ID" value="SES67875.1"/>
    <property type="molecule type" value="Genomic_DNA"/>
</dbReference>
<dbReference type="Proteomes" id="UP000182332">
    <property type="component" value="Unassembled WGS sequence"/>
</dbReference>
<evidence type="ECO:0000313" key="2">
    <source>
        <dbReference type="Proteomes" id="UP000182332"/>
    </source>
</evidence>
<reference evidence="1 2" key="1">
    <citation type="submission" date="2016-10" db="EMBL/GenBank/DDBJ databases">
        <authorList>
            <person name="de Groot N.N."/>
        </authorList>
    </citation>
    <scope>NUCLEOTIDE SEQUENCE [LARGE SCALE GENOMIC DNA]</scope>
    <source>
        <strain evidence="1 2">DSM 11363</strain>
    </source>
</reference>
<gene>
    <name evidence="1" type="ORF">SAMN05216197_101231</name>
</gene>
<dbReference type="RefSeq" id="WP_012723149.1">
    <property type="nucleotide sequence ID" value="NZ_FOHW01000001.1"/>
</dbReference>